<protein>
    <recommendedName>
        <fullName evidence="4">DUF2846 domain-containing protein</fullName>
    </recommendedName>
</protein>
<evidence type="ECO:0000313" key="3">
    <source>
        <dbReference type="Proteomes" id="UP000199297"/>
    </source>
</evidence>
<keyword evidence="1" id="KW-0732">Signal</keyword>
<sequence>MRVLTVLFLILLQGCASPDVVPQGPIFQYSNKPVNSGATAYFYQFDMPGVNACLLVGINGKYRGCVGYPGFAKVELQTGKHEVSFAPNSPIKIANLKFDFEFISGKEYFFKYQPTKLKSSTDVEIETQYNMILGQSYGWYLIDKSHALTELSNLRAWHKAI</sequence>
<evidence type="ECO:0000313" key="2">
    <source>
        <dbReference type="EMBL" id="SEL62421.1"/>
    </source>
</evidence>
<keyword evidence="3" id="KW-1185">Reference proteome</keyword>
<dbReference type="PROSITE" id="PS51257">
    <property type="entry name" value="PROKAR_LIPOPROTEIN"/>
    <property type="match status" value="1"/>
</dbReference>
<organism evidence="2 3">
    <name type="scientific">Colwellia chukchiensis</name>
    <dbReference type="NCBI Taxonomy" id="641665"/>
    <lineage>
        <taxon>Bacteria</taxon>
        <taxon>Pseudomonadati</taxon>
        <taxon>Pseudomonadota</taxon>
        <taxon>Gammaproteobacteria</taxon>
        <taxon>Alteromonadales</taxon>
        <taxon>Colwelliaceae</taxon>
        <taxon>Colwellia</taxon>
    </lineage>
</organism>
<evidence type="ECO:0008006" key="4">
    <source>
        <dbReference type="Google" id="ProtNLM"/>
    </source>
</evidence>
<proteinExistence type="predicted"/>
<dbReference type="EMBL" id="FOBI01000015">
    <property type="protein sequence ID" value="SEL62421.1"/>
    <property type="molecule type" value="Genomic_DNA"/>
</dbReference>
<feature type="chain" id="PRO_5011451521" description="DUF2846 domain-containing protein" evidence="1">
    <location>
        <begin position="19"/>
        <end position="161"/>
    </location>
</feature>
<gene>
    <name evidence="2" type="ORF">SAMN05216262_11567</name>
</gene>
<dbReference type="AlphaFoldDB" id="A0A1H7RQE0"/>
<accession>A0A1H7RQE0</accession>
<dbReference type="STRING" id="641665.GCA_002104455_01338"/>
<feature type="signal peptide" evidence="1">
    <location>
        <begin position="1"/>
        <end position="18"/>
    </location>
</feature>
<name>A0A1H7RQE0_9GAMM</name>
<dbReference type="Proteomes" id="UP000199297">
    <property type="component" value="Unassembled WGS sequence"/>
</dbReference>
<reference evidence="3" key="1">
    <citation type="submission" date="2016-10" db="EMBL/GenBank/DDBJ databases">
        <authorList>
            <person name="Varghese N."/>
            <person name="Submissions S."/>
        </authorList>
    </citation>
    <scope>NUCLEOTIDE SEQUENCE [LARGE SCALE GENOMIC DNA]</scope>
    <source>
        <strain evidence="3">CGMCC 1.9127</strain>
    </source>
</reference>
<evidence type="ECO:0000256" key="1">
    <source>
        <dbReference type="SAM" id="SignalP"/>
    </source>
</evidence>